<organism evidence="2 3">
    <name type="scientific">Aquirufa nivalisilvae</name>
    <dbReference type="NCBI Taxonomy" id="2516557"/>
    <lineage>
        <taxon>Bacteria</taxon>
        <taxon>Pseudomonadati</taxon>
        <taxon>Bacteroidota</taxon>
        <taxon>Cytophagia</taxon>
        <taxon>Cytophagales</taxon>
        <taxon>Flectobacillaceae</taxon>
        <taxon>Aquirufa</taxon>
    </lineage>
</organism>
<dbReference type="SUPFAM" id="SSF56988">
    <property type="entry name" value="Anthrax protective antigen"/>
    <property type="match status" value="1"/>
</dbReference>
<evidence type="ECO:0000313" key="2">
    <source>
        <dbReference type="EMBL" id="AWL07987.1"/>
    </source>
</evidence>
<dbReference type="PROSITE" id="PS51820">
    <property type="entry name" value="PA14"/>
    <property type="match status" value="1"/>
</dbReference>
<proteinExistence type="predicted"/>
<name>A0A2S2DT27_9BACT</name>
<dbReference type="RefSeq" id="WP_161956180.1">
    <property type="nucleotide sequence ID" value="NZ_CP029346.1"/>
</dbReference>
<dbReference type="KEGG" id="psez:HME7025_00102"/>
<keyword evidence="3" id="KW-1185">Reference proteome</keyword>
<dbReference type="Pfam" id="PF07691">
    <property type="entry name" value="PA14"/>
    <property type="match status" value="1"/>
</dbReference>
<dbReference type="EMBL" id="CP029346">
    <property type="protein sequence ID" value="AWL07987.1"/>
    <property type="molecule type" value="Genomic_DNA"/>
</dbReference>
<dbReference type="Proteomes" id="UP000245468">
    <property type="component" value="Chromosome"/>
</dbReference>
<evidence type="ECO:0000259" key="1">
    <source>
        <dbReference type="PROSITE" id="PS51820"/>
    </source>
</evidence>
<dbReference type="AlphaFoldDB" id="A0A2S2DT27"/>
<dbReference type="InterPro" id="IPR046020">
    <property type="entry name" value="DUF5977"/>
</dbReference>
<dbReference type="Pfam" id="PF19404">
    <property type="entry name" value="DUF5977"/>
    <property type="match status" value="1"/>
</dbReference>
<dbReference type="Gene3D" id="3.90.182.10">
    <property type="entry name" value="Toxin - Anthrax Protective Antigen,domain 1"/>
    <property type="match status" value="1"/>
</dbReference>
<evidence type="ECO:0000313" key="3">
    <source>
        <dbReference type="Proteomes" id="UP000245468"/>
    </source>
</evidence>
<reference evidence="3" key="1">
    <citation type="submission" date="2018-05" db="EMBL/GenBank/DDBJ databases">
        <title>Pseudarcicella sp. HME7025 Genome sequencing and assembly.</title>
        <authorList>
            <person name="Kim H."/>
            <person name="Kang H."/>
            <person name="Joh K."/>
        </authorList>
    </citation>
    <scope>NUCLEOTIDE SEQUENCE [LARGE SCALE GENOMIC DNA]</scope>
    <source>
        <strain evidence="3">HME7025</strain>
    </source>
</reference>
<protein>
    <recommendedName>
        <fullName evidence="1">PA14 domain-containing protein</fullName>
    </recommendedName>
</protein>
<accession>A0A2S2DT27</accession>
<feature type="domain" description="PA14" evidence="1">
    <location>
        <begin position="556"/>
        <end position="703"/>
    </location>
</feature>
<dbReference type="InterPro" id="IPR037524">
    <property type="entry name" value="PA14/GLEYA"/>
</dbReference>
<dbReference type="InterPro" id="IPR011658">
    <property type="entry name" value="PA14_dom"/>
</dbReference>
<gene>
    <name evidence="2" type="ORF">HME7025_00102</name>
</gene>
<dbReference type="SMART" id="SM00758">
    <property type="entry name" value="PA14"/>
    <property type="match status" value="1"/>
</dbReference>
<sequence length="707" mass="78704">MDISFVANTSYKTAFLAKNKVLVNVDPASLTILDRSKLRYYLTLVVPTYSGAPLASWVELPAMEGVEEPLETLSDSSVVARGAFFEIGNILKSLVSSSRPDFNQVLIKGIPNYVSPLRFKSEIKNNSVAIGSPVLSDIKYTICGGISESDNHFWGIDFIKKSIGEAHRFLNHSSYKRLHPNQPFYLYFLNNLQPSAQAIKLRAFRYFEDGTSDAEAFNVSVMAAIFMNVYCVPSHPDLIGSSRLTGENRMTSYSVWLVNENNQVISEVVNCTIDYSDYQLVKFILFRNSLGAYESIFLPGRTTEKMGISRELVEHSTSYNHLGFFSEKVVNRVNGERELTLNSSWIDENEKELFLQLAMSEDVLIVSNQQYIPMVIMNDDHLIYDSEEKVVGRSFTFRYSSLESNVSNLPVFPTAEARATGWRGYGTMACELDIYGKRTGKGKISHLELYYLDDNSFVLPHTVKLNVEGTVGYIGIQTTGLCSSTPYLSNSYSAIGTFKKSTCGNGYTGGFATISIAANRWGSEASQSDADAKALDEWRALNTQGYADANGTCTLVNSGNLRAKFFTFFPDGTGVAPEGIYSNTPTLNVLLNSLFIDSTVLSGLGLPIDYVAARFTGFIKAPITGQIQIYITSDDGVRLKWDNMLVLDAWINRGATENIITLDVIANQYYPFLLDFFEYNGLEYLSVSWSYTGQVKIAIPSANMFYE</sequence>